<keyword evidence="2" id="KW-0238">DNA-binding</keyword>
<reference evidence="2 3" key="1">
    <citation type="submission" date="2015-07" db="EMBL/GenBank/DDBJ databases">
        <authorList>
            <person name="Noorani M."/>
        </authorList>
    </citation>
    <scope>NUCLEOTIDE SEQUENCE [LARGE SCALE GENOMIC DNA]</scope>
    <source>
        <strain evidence="2 3">NRRL B-24567</strain>
    </source>
</reference>
<evidence type="ECO:0000313" key="3">
    <source>
        <dbReference type="Proteomes" id="UP000037773"/>
    </source>
</evidence>
<dbReference type="InterPro" id="IPR043917">
    <property type="entry name" value="DUF5753"/>
</dbReference>
<name>A0A0M8QFS2_9ACTN</name>
<dbReference type="EMBL" id="LGCN01000212">
    <property type="protein sequence ID" value="KOT35262.1"/>
    <property type="molecule type" value="Genomic_DNA"/>
</dbReference>
<dbReference type="Proteomes" id="UP000037773">
    <property type="component" value="Unassembled WGS sequence"/>
</dbReference>
<evidence type="ECO:0000259" key="1">
    <source>
        <dbReference type="Pfam" id="PF19054"/>
    </source>
</evidence>
<dbReference type="InterPro" id="IPR010982">
    <property type="entry name" value="Lambda_DNA-bd_dom_sf"/>
</dbReference>
<dbReference type="PATRIC" id="fig|36816.3.peg.5429"/>
<comment type="caution">
    <text evidence="2">The sequence shown here is derived from an EMBL/GenBank/DDBJ whole genome shotgun (WGS) entry which is preliminary data.</text>
</comment>
<organism evidence="2 3">
    <name type="scientific">Streptomyces caelestis</name>
    <dbReference type="NCBI Taxonomy" id="36816"/>
    <lineage>
        <taxon>Bacteria</taxon>
        <taxon>Bacillati</taxon>
        <taxon>Actinomycetota</taxon>
        <taxon>Actinomycetes</taxon>
        <taxon>Kitasatosporales</taxon>
        <taxon>Streptomycetaceae</taxon>
        <taxon>Streptomyces</taxon>
    </lineage>
</organism>
<proteinExistence type="predicted"/>
<protein>
    <submittedName>
        <fullName evidence="2">DNA-binding protein</fullName>
    </submittedName>
</protein>
<dbReference type="AlphaFoldDB" id="A0A0M8QFS2"/>
<keyword evidence="3" id="KW-1185">Reference proteome</keyword>
<dbReference type="SUPFAM" id="SSF47413">
    <property type="entry name" value="lambda repressor-like DNA-binding domains"/>
    <property type="match status" value="1"/>
</dbReference>
<gene>
    <name evidence="2" type="ORF">ADK41_25135</name>
</gene>
<evidence type="ECO:0000313" key="2">
    <source>
        <dbReference type="EMBL" id="KOT35262.1"/>
    </source>
</evidence>
<sequence>MSPCIAVCRVRHHVGVTRTTQLGNRTSTVLGRRLGGELLRLRDAAAKTQQQAAEVISATNSKIVKMERGWVPMRDPDIRALCEFYGLADGRAVTRLLELARLDRERRKAKGWWQDSPHPGALTEYIAMEDAASRVRTWQLSLVPGLFQTPEYARALAVSEGVGPWEDPAEIERVVDIRMRRQDRLTGERPLKVYAVVWEAALRQLIGGSVTMRGQLERLLEIAELENVRLQVLPFHAGGHPCVTGPFTILSFNEDEAVDVVQADTIASSVWVENEAASSTYGDLFDRTARRSLAQRDSIQLIEAIRREI</sequence>
<dbReference type="GO" id="GO:0003677">
    <property type="term" value="F:DNA binding"/>
    <property type="evidence" value="ECO:0007669"/>
    <property type="project" value="UniProtKB-KW"/>
</dbReference>
<dbReference type="Pfam" id="PF19054">
    <property type="entry name" value="DUF5753"/>
    <property type="match status" value="1"/>
</dbReference>
<feature type="domain" description="DUF5753" evidence="1">
    <location>
        <begin position="123"/>
        <end position="303"/>
    </location>
</feature>
<accession>A0A0M8QFS2</accession>
<dbReference type="Pfam" id="PF13560">
    <property type="entry name" value="HTH_31"/>
    <property type="match status" value="1"/>
</dbReference>